<dbReference type="GeneID" id="64672265"/>
<sequence length="233" mass="25733">MALRARDGPVSGTGSHHQCATAALELEANLIICSTITGIAQQNEAKSTVGKDNIHLNAPRGPEDQVVKIPSRLRFQIGELEGKRFLVLMHHSPWSVKVAVERHDYDGFALPAAIHGSQSTRLPEDLADDADDEDAIPSIIDPLASSGLFFHEGFELPEVDGIAEPEQERSGLRRTGRIGRVRERRVKRVRAMHLAHILWDISHLSTGVLRSATNHNRNLFAGSMSLREKASWH</sequence>
<proteinExistence type="predicted"/>
<name>A0AAD4HBH6_9AGAM</name>
<organism evidence="1 2">
    <name type="scientific">Suillus fuscotomentosus</name>
    <dbReference type="NCBI Taxonomy" id="1912939"/>
    <lineage>
        <taxon>Eukaryota</taxon>
        <taxon>Fungi</taxon>
        <taxon>Dikarya</taxon>
        <taxon>Basidiomycota</taxon>
        <taxon>Agaricomycotina</taxon>
        <taxon>Agaricomycetes</taxon>
        <taxon>Agaricomycetidae</taxon>
        <taxon>Boletales</taxon>
        <taxon>Suillineae</taxon>
        <taxon>Suillaceae</taxon>
        <taxon>Suillus</taxon>
    </lineage>
</organism>
<keyword evidence="2" id="KW-1185">Reference proteome</keyword>
<dbReference type="AlphaFoldDB" id="A0AAD4HBH6"/>
<evidence type="ECO:0000313" key="1">
    <source>
        <dbReference type="EMBL" id="KAG1887995.1"/>
    </source>
</evidence>
<reference evidence="1" key="1">
    <citation type="journal article" date="2020" name="New Phytol.">
        <title>Comparative genomics reveals dynamic genome evolution in host specialist ectomycorrhizal fungi.</title>
        <authorList>
            <person name="Lofgren L.A."/>
            <person name="Nguyen N.H."/>
            <person name="Vilgalys R."/>
            <person name="Ruytinx J."/>
            <person name="Liao H.L."/>
            <person name="Branco S."/>
            <person name="Kuo A."/>
            <person name="LaButti K."/>
            <person name="Lipzen A."/>
            <person name="Andreopoulos W."/>
            <person name="Pangilinan J."/>
            <person name="Riley R."/>
            <person name="Hundley H."/>
            <person name="Na H."/>
            <person name="Barry K."/>
            <person name="Grigoriev I.V."/>
            <person name="Stajich J.E."/>
            <person name="Kennedy P.G."/>
        </authorList>
    </citation>
    <scope>NUCLEOTIDE SEQUENCE</scope>
    <source>
        <strain evidence="1">FC203</strain>
    </source>
</reference>
<dbReference type="Proteomes" id="UP001195769">
    <property type="component" value="Unassembled WGS sequence"/>
</dbReference>
<dbReference type="RefSeq" id="XP_041217071.1">
    <property type="nucleotide sequence ID" value="XM_041377967.1"/>
</dbReference>
<dbReference type="EMBL" id="JABBWK010000187">
    <property type="protein sequence ID" value="KAG1887995.1"/>
    <property type="molecule type" value="Genomic_DNA"/>
</dbReference>
<protein>
    <submittedName>
        <fullName evidence="1">Uncharacterized protein</fullName>
    </submittedName>
</protein>
<comment type="caution">
    <text evidence="1">The sequence shown here is derived from an EMBL/GenBank/DDBJ whole genome shotgun (WGS) entry which is preliminary data.</text>
</comment>
<gene>
    <name evidence="1" type="ORF">F5891DRAFT_987948</name>
</gene>
<evidence type="ECO:0000313" key="2">
    <source>
        <dbReference type="Proteomes" id="UP001195769"/>
    </source>
</evidence>
<accession>A0AAD4HBH6</accession>